<keyword evidence="2" id="KW-1185">Reference proteome</keyword>
<dbReference type="Proteomes" id="UP001254759">
    <property type="component" value="Unassembled WGS sequence"/>
</dbReference>
<organism evidence="1 2">
    <name type="scientific">Pseudoxanthomonas sacheonensis</name>
    <dbReference type="NCBI Taxonomy" id="443615"/>
    <lineage>
        <taxon>Bacteria</taxon>
        <taxon>Pseudomonadati</taxon>
        <taxon>Pseudomonadota</taxon>
        <taxon>Gammaproteobacteria</taxon>
        <taxon>Lysobacterales</taxon>
        <taxon>Lysobacteraceae</taxon>
        <taxon>Pseudoxanthomonas</taxon>
    </lineage>
</organism>
<dbReference type="RefSeq" id="WP_310091774.1">
    <property type="nucleotide sequence ID" value="NZ_JAVDTT010000002.1"/>
</dbReference>
<evidence type="ECO:0000313" key="1">
    <source>
        <dbReference type="EMBL" id="MDR6841200.1"/>
    </source>
</evidence>
<comment type="caution">
    <text evidence="1">The sequence shown here is derived from an EMBL/GenBank/DDBJ whole genome shotgun (WGS) entry which is preliminary data.</text>
</comment>
<protein>
    <submittedName>
        <fullName evidence="1">Uncharacterized protein</fullName>
    </submittedName>
</protein>
<accession>A0ABU1RSC2</accession>
<proteinExistence type="predicted"/>
<gene>
    <name evidence="1" type="ORF">J2W94_001485</name>
</gene>
<sequence length="81" mass="9094">MDVSKIFLIADEEEAQRKFAQYKFLDGFNTLLIGPTDIFRITGQAPNKIEWKSGADHDWYMVVVTEATVWTAGDGVVEGPD</sequence>
<reference evidence="1 2" key="1">
    <citation type="submission" date="2023-07" db="EMBL/GenBank/DDBJ databases">
        <title>Sorghum-associated microbial communities from plants grown in Nebraska, USA.</title>
        <authorList>
            <person name="Schachtman D."/>
        </authorList>
    </citation>
    <scope>NUCLEOTIDE SEQUENCE [LARGE SCALE GENOMIC DNA]</scope>
    <source>
        <strain evidence="1 2">BE107</strain>
    </source>
</reference>
<dbReference type="EMBL" id="JAVDTT010000002">
    <property type="protein sequence ID" value="MDR6841200.1"/>
    <property type="molecule type" value="Genomic_DNA"/>
</dbReference>
<evidence type="ECO:0000313" key="2">
    <source>
        <dbReference type="Proteomes" id="UP001254759"/>
    </source>
</evidence>
<name>A0ABU1RSC2_9GAMM</name>